<protein>
    <submittedName>
        <fullName evidence="2">Uncharacterized protein</fullName>
    </submittedName>
</protein>
<accession>A0A1S2VN53</accession>
<reference evidence="2 3" key="1">
    <citation type="submission" date="2016-10" db="EMBL/GenBank/DDBJ databases">
        <title>Arsenicibacter rosenii gen. nov., sp. nov., an efficient arsenic-methylating bacterium isolated from an arsenic-contaminated paddy soil.</title>
        <authorList>
            <person name="Huang K."/>
        </authorList>
    </citation>
    <scope>NUCLEOTIDE SEQUENCE [LARGE SCALE GENOMIC DNA]</scope>
    <source>
        <strain evidence="2 3">SM-1</strain>
    </source>
</reference>
<dbReference type="EMBL" id="MORL01000003">
    <property type="protein sequence ID" value="OIN59606.1"/>
    <property type="molecule type" value="Genomic_DNA"/>
</dbReference>
<organism evidence="2 3">
    <name type="scientific">Arsenicibacter rosenii</name>
    <dbReference type="NCBI Taxonomy" id="1750698"/>
    <lineage>
        <taxon>Bacteria</taxon>
        <taxon>Pseudomonadati</taxon>
        <taxon>Bacteroidota</taxon>
        <taxon>Cytophagia</taxon>
        <taxon>Cytophagales</taxon>
        <taxon>Spirosomataceae</taxon>
        <taxon>Arsenicibacter</taxon>
    </lineage>
</organism>
<keyword evidence="1" id="KW-1133">Transmembrane helix</keyword>
<gene>
    <name evidence="2" type="ORF">BLX24_06945</name>
</gene>
<feature type="transmembrane region" description="Helical" evidence="1">
    <location>
        <begin position="56"/>
        <end position="78"/>
    </location>
</feature>
<dbReference type="RefSeq" id="WP_071502401.1">
    <property type="nucleotide sequence ID" value="NZ_MORL01000003.1"/>
</dbReference>
<dbReference type="OrthoDB" id="1453686at2"/>
<evidence type="ECO:0000313" key="2">
    <source>
        <dbReference type="EMBL" id="OIN59606.1"/>
    </source>
</evidence>
<keyword evidence="1" id="KW-0472">Membrane</keyword>
<dbReference type="AlphaFoldDB" id="A0A1S2VN53"/>
<evidence type="ECO:0000256" key="1">
    <source>
        <dbReference type="SAM" id="Phobius"/>
    </source>
</evidence>
<feature type="transmembrane region" description="Helical" evidence="1">
    <location>
        <begin position="21"/>
        <end position="44"/>
    </location>
</feature>
<sequence>MPNPAKPPGRRLLKRMSTRTKWLILSPVSLILLGAGLCIFSEAANLKHTGAPFRQWFLIGTYSLIMINGGLSLFGQAVRLRVALDYRRFVRRQLKKELKDRLARRKAAAGNKGGGQS</sequence>
<keyword evidence="3" id="KW-1185">Reference proteome</keyword>
<name>A0A1S2VN53_9BACT</name>
<comment type="caution">
    <text evidence="2">The sequence shown here is derived from an EMBL/GenBank/DDBJ whole genome shotgun (WGS) entry which is preliminary data.</text>
</comment>
<dbReference type="Proteomes" id="UP000181790">
    <property type="component" value="Unassembled WGS sequence"/>
</dbReference>
<keyword evidence="1" id="KW-0812">Transmembrane</keyword>
<proteinExistence type="predicted"/>
<evidence type="ECO:0000313" key="3">
    <source>
        <dbReference type="Proteomes" id="UP000181790"/>
    </source>
</evidence>